<evidence type="ECO:0000313" key="3">
    <source>
        <dbReference type="Proteomes" id="UP000245764"/>
    </source>
</evidence>
<evidence type="ECO:0000313" key="2">
    <source>
        <dbReference type="EMBL" id="SMR54242.1"/>
    </source>
</evidence>
<feature type="region of interest" description="Disordered" evidence="1">
    <location>
        <begin position="1266"/>
        <end position="1292"/>
    </location>
</feature>
<name>A0A2H1GL07_ZYMTR</name>
<feature type="compositionally biased region" description="Acidic residues" evidence="1">
    <location>
        <begin position="1271"/>
        <end position="1292"/>
    </location>
</feature>
<evidence type="ECO:0008006" key="4">
    <source>
        <dbReference type="Google" id="ProtNLM"/>
    </source>
</evidence>
<dbReference type="InterPro" id="IPR013083">
    <property type="entry name" value="Znf_RING/FYVE/PHD"/>
</dbReference>
<organism evidence="2 3">
    <name type="scientific">Zymoseptoria tritici ST99CH_1E4</name>
    <dbReference type="NCBI Taxonomy" id="1276532"/>
    <lineage>
        <taxon>Eukaryota</taxon>
        <taxon>Fungi</taxon>
        <taxon>Dikarya</taxon>
        <taxon>Ascomycota</taxon>
        <taxon>Pezizomycotina</taxon>
        <taxon>Dothideomycetes</taxon>
        <taxon>Dothideomycetidae</taxon>
        <taxon>Mycosphaerellales</taxon>
        <taxon>Mycosphaerellaceae</taxon>
        <taxon>Zymoseptoria</taxon>
    </lineage>
</organism>
<feature type="compositionally biased region" description="Basic residues" evidence="1">
    <location>
        <begin position="358"/>
        <end position="368"/>
    </location>
</feature>
<dbReference type="EMBL" id="LT854258">
    <property type="protein sequence ID" value="SMR54242.1"/>
    <property type="molecule type" value="Genomic_DNA"/>
</dbReference>
<sequence>MSDDAEQRALSHGPPLLSDDTIFRCPCHQPAGAGAKLVGCDRCGTWQHLSCAGFMYEEEAQDVEYFPSNKSQDPNPFHHSTWTTAPFSRYADSIRIPRGRFKESEDEAVPKPSSTRRSLAEQLFPESEDEAVPKPSTIHDPIVIGSSQFGHDTQLSQADTDYGSDFHIADLTEPNPLATQDEEQKKHRMTESSQFGHDTQLFQAGSDYGSDFRIEDLTEPNPPTTRNEEQKKHRLTGSSQFGHEVQRSPPDAGFGSDFRVEDITELHAGDISETNPSSHRKKEQRNRRKVIVESSESEAEVDAERRSPLATRGGKKAVIESSESEFNAQRSPLDSDHDTDVLSDVDVVEASPALKTSKPSKKKKKKSVKSSDPYQSSSKHTRPSKSRRLKDIHSDLIDPPSESTGPRKHKAQPVLSSASLSELEVEMSPHMQNLKRWNTAIGDGGAGLSLLRVVLPTKMKGRITMIQDLLQEPVIDGRDFFVHRVNANGELWLFKLADRSHPGKPSVEFTGPPFDTTSYPTRAAASQAGDKICEFFNRLPFPPAMLGSEIAPMNRSPIYRLLHTVIHNHVDHERPASQCRVTRPNIFSRKNIQVQCKLPVVLIDDDGSMRDDFIQVSLIAESVNLSTPVPSPTEFSALFGELPGDVPIDDKIEKLKIPLTLSPKVQHAANATRDVFCRMYGAIGTDTDLRRCRDQLIYPYTTATETVTTGMGKRRTRYGPYGDKKLFSLIMMSKNGVTIKPSYAVIEDVDGKLPEIRNRTTSKTKLAFILDHMLNLFYAGENLLTVWRAGCVAADLVISGALTSEDIKIDYCQCHQDNRSSTVHVCMGCFENEICAKMERNDSDCLVCPQCLANHAGLPSGEELSKPGAKMRWQLHKLMQRDKTVPKADKPRICREVWEHFQKNYYAGGCNWRDVWANVTRSDSVSMSPFAASIEGIYPVAVVDGKVVYHNHWRNTGICGDWINRWKRDFGPAITGLVRLAQDLRKHNIASAPWESLIDQFDHFAAITGKYKTGPKVVRVKTPVETARTFVEQAKRPVASLEEGKAFFKGFFAQHGLGQNVKMSDDWKPVRVRTMKRLIAEMEVIYGRTIQRSEDGAPWMFISHHMPANWSWGRLWRLFVGREQRMRIMCNVKWHTMDNAETLMLECVRQYLQNGGRDRFFGLPMTLFHRHPLCMSIGHLHHGRQMRTGFTTLTPSTMADYDESLNNICFESQLTNSAKFSYPEDLYEDMLADALKVKTSTEYFHVPNECERFNVGEMFEESMLRKREFDGDSDSDEDSECESDNELEEGDI</sequence>
<feature type="compositionally biased region" description="Basic residues" evidence="1">
    <location>
        <begin position="278"/>
        <end position="289"/>
    </location>
</feature>
<dbReference type="Proteomes" id="UP000245764">
    <property type="component" value="Chromosome 6"/>
</dbReference>
<feature type="compositionally biased region" description="Basic and acidic residues" evidence="1">
    <location>
        <begin position="258"/>
        <end position="270"/>
    </location>
</feature>
<dbReference type="InterPro" id="IPR011011">
    <property type="entry name" value="Znf_FYVE_PHD"/>
</dbReference>
<feature type="compositionally biased region" description="Basic residues" evidence="1">
    <location>
        <begin position="379"/>
        <end position="388"/>
    </location>
</feature>
<dbReference type="SUPFAM" id="SSF57903">
    <property type="entry name" value="FYVE/PHD zinc finger"/>
    <property type="match status" value="1"/>
</dbReference>
<proteinExistence type="predicted"/>
<accession>A0A2H1GL07</accession>
<protein>
    <recommendedName>
        <fullName evidence="4">Zinc finger PHD-type domain-containing protein</fullName>
    </recommendedName>
</protein>
<dbReference type="CDD" id="cd15489">
    <property type="entry name" value="PHD_SF"/>
    <property type="match status" value="1"/>
</dbReference>
<evidence type="ECO:0000256" key="1">
    <source>
        <dbReference type="SAM" id="MobiDB-lite"/>
    </source>
</evidence>
<gene>
    <name evidence="2" type="ORF">ZT1E4_G7009</name>
</gene>
<dbReference type="Gene3D" id="3.30.40.10">
    <property type="entry name" value="Zinc/RING finger domain, C3HC4 (zinc finger)"/>
    <property type="match status" value="1"/>
</dbReference>
<feature type="region of interest" description="Disordered" evidence="1">
    <location>
        <begin position="99"/>
        <end position="414"/>
    </location>
</feature>
<feature type="compositionally biased region" description="Polar residues" evidence="1">
    <location>
        <begin position="145"/>
        <end position="159"/>
    </location>
</feature>
<reference evidence="3" key="1">
    <citation type="submission" date="2017-05" db="EMBL/GenBank/DDBJ databases">
        <authorList>
            <person name="Song R."/>
            <person name="Chenine A.L."/>
            <person name="Ruprecht R.M."/>
        </authorList>
    </citation>
    <scope>NUCLEOTIDE SEQUENCE [LARGE SCALE GENOMIC DNA]</scope>
</reference>
<feature type="compositionally biased region" description="Polar residues" evidence="1">
    <location>
        <begin position="191"/>
        <end position="203"/>
    </location>
</feature>